<dbReference type="Gene3D" id="2.170.16.10">
    <property type="entry name" value="Hedgehog/Intein (Hint) domain"/>
    <property type="match status" value="1"/>
</dbReference>
<dbReference type="AlphaFoldDB" id="A0A8H5WUG2"/>
<keyword evidence="2" id="KW-1185">Reference proteome</keyword>
<dbReference type="OrthoDB" id="5383572at2759"/>
<dbReference type="InterPro" id="IPR036844">
    <property type="entry name" value="Hint_dom_sf"/>
</dbReference>
<name>A0A8H5WUG2_FUSHE</name>
<protein>
    <submittedName>
        <fullName evidence="1">Uncharacterized protein</fullName>
    </submittedName>
</protein>
<sequence>MESPAARKDVQATVKSFMDVLRKIPKENAFDADDYARRLCQAGKSTSSLKHFDLNLLPSHEAQSGTSFDQLDCNDAIDVLTAATMARAMTNNDDRFGFKNAVDKATAVRVSKQAMCKLAPRLYGDYINQQLAAAQKPGILSLQSLRNDSAFVQEFQATIKMPSFPMMIQMHQQATNSYQYITSLMYSYQYFHHGPGFQFDKSIEDAAQNGASWIKVISNWIDRSAHADLISPAASMDVNSTIDTANLLSSLCGTVMHDEIPDTSVPTLGSLVKRHFPIQNNSWDISEQHKQLETLGTSLWSAWDRQLPHFTAAAAKATNYSSERIEPVRTTNTGKVSVDMPAQRVITYAEGAAAFLEDYRKLGFYTGTVSNREERKEMEHGVSGCFKPGTKVLTDNGEINIEDVREGIRVITRAAQSGSDSPQYGTCSDETVMQNLATDPGRARLWGFNDKQPFFSANHVFFTTTGLRAVDPVAALRENPWLEVGRLSVGHMLLHSSDGQGYQTVQIERLVSTEAGCLNIHGIHLREGLRSYHANGFLVFLNYPEITLKSISRRLQYLDPHTRRAMLGKISELQPLFEPWGVGKVSDLLSQFIKPEH</sequence>
<proteinExistence type="predicted"/>
<gene>
    <name evidence="1" type="ORF">FHETE_4115</name>
</gene>
<dbReference type="EMBL" id="JAAGWQ010000067">
    <property type="protein sequence ID" value="KAF5671405.1"/>
    <property type="molecule type" value="Genomic_DNA"/>
</dbReference>
<organism evidence="1 2">
    <name type="scientific">Fusarium heterosporum</name>
    <dbReference type="NCBI Taxonomy" id="42747"/>
    <lineage>
        <taxon>Eukaryota</taxon>
        <taxon>Fungi</taxon>
        <taxon>Dikarya</taxon>
        <taxon>Ascomycota</taxon>
        <taxon>Pezizomycotina</taxon>
        <taxon>Sordariomycetes</taxon>
        <taxon>Hypocreomycetidae</taxon>
        <taxon>Hypocreales</taxon>
        <taxon>Nectriaceae</taxon>
        <taxon>Fusarium</taxon>
        <taxon>Fusarium heterosporum species complex</taxon>
    </lineage>
</organism>
<accession>A0A8H5WUG2</accession>
<dbReference type="Proteomes" id="UP000567885">
    <property type="component" value="Unassembled WGS sequence"/>
</dbReference>
<evidence type="ECO:0000313" key="1">
    <source>
        <dbReference type="EMBL" id="KAF5671405.1"/>
    </source>
</evidence>
<reference evidence="1 2" key="1">
    <citation type="submission" date="2020-05" db="EMBL/GenBank/DDBJ databases">
        <title>Identification and distribution of gene clusters putatively required for synthesis of sphingolipid metabolism inhibitors in phylogenetically diverse species of the filamentous fungus Fusarium.</title>
        <authorList>
            <person name="Kim H.-S."/>
            <person name="Busman M."/>
            <person name="Brown D.W."/>
            <person name="Divon H."/>
            <person name="Uhlig S."/>
            <person name="Proctor R.H."/>
        </authorList>
    </citation>
    <scope>NUCLEOTIDE SEQUENCE [LARGE SCALE GENOMIC DNA]</scope>
    <source>
        <strain evidence="1 2">NRRL 20693</strain>
    </source>
</reference>
<evidence type="ECO:0000313" key="2">
    <source>
        <dbReference type="Proteomes" id="UP000567885"/>
    </source>
</evidence>
<comment type="caution">
    <text evidence="1">The sequence shown here is derived from an EMBL/GenBank/DDBJ whole genome shotgun (WGS) entry which is preliminary data.</text>
</comment>
<dbReference type="SUPFAM" id="SSF51294">
    <property type="entry name" value="Hedgehog/intein (Hint) domain"/>
    <property type="match status" value="1"/>
</dbReference>